<keyword evidence="9" id="KW-0472">Membrane</keyword>
<evidence type="ECO:0000256" key="4">
    <source>
        <dbReference type="ARBA" id="ARBA00022723"/>
    </source>
</evidence>
<feature type="transmembrane region" description="Helical" evidence="9">
    <location>
        <begin position="12"/>
        <end position="31"/>
    </location>
</feature>
<dbReference type="EMBL" id="MU004487">
    <property type="protein sequence ID" value="KAF2649571.1"/>
    <property type="molecule type" value="Genomic_DNA"/>
</dbReference>
<dbReference type="PRINTS" id="PR00385">
    <property type="entry name" value="P450"/>
</dbReference>
<dbReference type="InterPro" id="IPR002401">
    <property type="entry name" value="Cyt_P450_E_grp-I"/>
</dbReference>
<dbReference type="SUPFAM" id="SSF48264">
    <property type="entry name" value="Cytochrome P450"/>
    <property type="match status" value="1"/>
</dbReference>
<dbReference type="InterPro" id="IPR001128">
    <property type="entry name" value="Cyt_P450"/>
</dbReference>
<keyword evidence="5" id="KW-0560">Oxidoreductase</keyword>
<dbReference type="GO" id="GO:0016705">
    <property type="term" value="F:oxidoreductase activity, acting on paired donors, with incorporation or reduction of molecular oxygen"/>
    <property type="evidence" value="ECO:0007669"/>
    <property type="project" value="InterPro"/>
</dbReference>
<reference evidence="10" key="1">
    <citation type="journal article" date="2020" name="Stud. Mycol.">
        <title>101 Dothideomycetes genomes: a test case for predicting lifestyles and emergence of pathogens.</title>
        <authorList>
            <person name="Haridas S."/>
            <person name="Albert R."/>
            <person name="Binder M."/>
            <person name="Bloem J."/>
            <person name="Labutti K."/>
            <person name="Salamov A."/>
            <person name="Andreopoulos B."/>
            <person name="Baker S."/>
            <person name="Barry K."/>
            <person name="Bills G."/>
            <person name="Bluhm B."/>
            <person name="Cannon C."/>
            <person name="Castanera R."/>
            <person name="Culley D."/>
            <person name="Daum C."/>
            <person name="Ezra D."/>
            <person name="Gonzalez J."/>
            <person name="Henrissat B."/>
            <person name="Kuo A."/>
            <person name="Liang C."/>
            <person name="Lipzen A."/>
            <person name="Lutzoni F."/>
            <person name="Magnuson J."/>
            <person name="Mondo S."/>
            <person name="Nolan M."/>
            <person name="Ohm R."/>
            <person name="Pangilinan J."/>
            <person name="Park H.-J."/>
            <person name="Ramirez L."/>
            <person name="Alfaro M."/>
            <person name="Sun H."/>
            <person name="Tritt A."/>
            <person name="Yoshinaga Y."/>
            <person name="Zwiers L.-H."/>
            <person name="Turgeon B."/>
            <person name="Goodwin S."/>
            <person name="Spatafora J."/>
            <person name="Crous P."/>
            <person name="Grigoriev I."/>
        </authorList>
    </citation>
    <scope>NUCLEOTIDE SEQUENCE</scope>
    <source>
        <strain evidence="10">CBS 122681</strain>
    </source>
</reference>
<keyword evidence="11" id="KW-1185">Reference proteome</keyword>
<dbReference type="Gene3D" id="1.10.630.10">
    <property type="entry name" value="Cytochrome P450"/>
    <property type="match status" value="1"/>
</dbReference>
<keyword evidence="3 8" id="KW-0349">Heme</keyword>
<dbReference type="GO" id="GO:0005506">
    <property type="term" value="F:iron ion binding"/>
    <property type="evidence" value="ECO:0007669"/>
    <property type="project" value="InterPro"/>
</dbReference>
<keyword evidence="6 8" id="KW-0408">Iron</keyword>
<evidence type="ECO:0000313" key="10">
    <source>
        <dbReference type="EMBL" id="KAF2649571.1"/>
    </source>
</evidence>
<evidence type="ECO:0000256" key="1">
    <source>
        <dbReference type="ARBA" id="ARBA00001971"/>
    </source>
</evidence>
<comment type="cofactor">
    <cofactor evidence="1 8">
        <name>heme</name>
        <dbReference type="ChEBI" id="CHEBI:30413"/>
    </cofactor>
</comment>
<proteinExistence type="predicted"/>
<evidence type="ECO:0000256" key="5">
    <source>
        <dbReference type="ARBA" id="ARBA00023002"/>
    </source>
</evidence>
<evidence type="ECO:0000256" key="8">
    <source>
        <dbReference type="PIRSR" id="PIRSR602401-1"/>
    </source>
</evidence>
<dbReference type="PRINTS" id="PR00463">
    <property type="entry name" value="EP450I"/>
</dbReference>
<dbReference type="InterPro" id="IPR036396">
    <property type="entry name" value="Cyt_P450_sf"/>
</dbReference>
<dbReference type="GO" id="GO:0020037">
    <property type="term" value="F:heme binding"/>
    <property type="evidence" value="ECO:0007669"/>
    <property type="project" value="InterPro"/>
</dbReference>
<keyword evidence="9" id="KW-0812">Transmembrane</keyword>
<comment type="pathway">
    <text evidence="2">Secondary metabolite biosynthesis.</text>
</comment>
<evidence type="ECO:0000256" key="2">
    <source>
        <dbReference type="ARBA" id="ARBA00005179"/>
    </source>
</evidence>
<gene>
    <name evidence="10" type="ORF">K491DRAFT_771479</name>
</gene>
<dbReference type="CDD" id="cd11051">
    <property type="entry name" value="CYP59-like"/>
    <property type="match status" value="1"/>
</dbReference>
<keyword evidence="4 8" id="KW-0479">Metal-binding</keyword>
<name>A0A6A6SRG9_9PLEO</name>
<dbReference type="OrthoDB" id="10029320at2759"/>
<protein>
    <submittedName>
        <fullName evidence="10">AflN/ verA/ monooxygenase</fullName>
    </submittedName>
</protein>
<sequence length="520" mass="59235">MVRDNDGSIQQSLYLASSLLFALLIVSKIYTARRVIWRLQKANLPMPQHSIFTGHLLLLKKHMERLPPDCTINTPLREIAQQFPRGMGYFDLWPFTKPILFVINTFGASQVEKQLFDKPSEVRSAFWVLTGGPNLFGMPQDQWKFWRPIFNPGFSASHMLELVPTIVRETEVFCQALRAKARSGEMIQLENLTIRLTIDVIAATVMETRLHHQTTENRFAASLRRQIEWTEFGTALNPITRYNFFRPLVLWYNAPSITHQSPLYLTLANYMKEKDVTPAHEVDQVFKEIAAAQLRLFLVAGHDTTSSVLIYCYHLLSAHPEALARARSEIESVLGPDTDQAASTIQQLPSLMNKLPYLTAVMKEALRLFPPASGFREGKPGVSITDENGTAYPTDNCYVWVVHLALHRDPKYFKDPDSFLPERWLVEPEDPLYPPKGAWRPFEFGPQNCIGQSLAIMEIKVVLALTVREFTIRPAYDEWDRMHQKIGIRKVNGNRAYQVEGGGGGAHPSDRYPCRVVANV</sequence>
<organism evidence="10 11">
    <name type="scientific">Lophiostoma macrostomum CBS 122681</name>
    <dbReference type="NCBI Taxonomy" id="1314788"/>
    <lineage>
        <taxon>Eukaryota</taxon>
        <taxon>Fungi</taxon>
        <taxon>Dikarya</taxon>
        <taxon>Ascomycota</taxon>
        <taxon>Pezizomycotina</taxon>
        <taxon>Dothideomycetes</taxon>
        <taxon>Pleosporomycetidae</taxon>
        <taxon>Pleosporales</taxon>
        <taxon>Lophiostomataceae</taxon>
        <taxon>Lophiostoma</taxon>
    </lineage>
</organism>
<feature type="binding site" description="axial binding residue" evidence="8">
    <location>
        <position position="449"/>
    </location>
    <ligand>
        <name>heme</name>
        <dbReference type="ChEBI" id="CHEBI:30413"/>
    </ligand>
    <ligandPart>
        <name>Fe</name>
        <dbReference type="ChEBI" id="CHEBI:18248"/>
    </ligandPart>
</feature>
<keyword evidence="7 10" id="KW-0503">Monooxygenase</keyword>
<dbReference type="PANTHER" id="PTHR24305">
    <property type="entry name" value="CYTOCHROME P450"/>
    <property type="match status" value="1"/>
</dbReference>
<accession>A0A6A6SRG9</accession>
<dbReference type="PANTHER" id="PTHR24305:SF107">
    <property type="entry name" value="P450, PUTATIVE (EUROFUNG)-RELATED"/>
    <property type="match status" value="1"/>
</dbReference>
<dbReference type="AlphaFoldDB" id="A0A6A6SRG9"/>
<evidence type="ECO:0000256" key="9">
    <source>
        <dbReference type="SAM" id="Phobius"/>
    </source>
</evidence>
<keyword evidence="9" id="KW-1133">Transmembrane helix</keyword>
<evidence type="ECO:0000256" key="3">
    <source>
        <dbReference type="ARBA" id="ARBA00022617"/>
    </source>
</evidence>
<dbReference type="InterPro" id="IPR050121">
    <property type="entry name" value="Cytochrome_P450_monoxygenase"/>
</dbReference>
<evidence type="ECO:0000256" key="6">
    <source>
        <dbReference type="ARBA" id="ARBA00023004"/>
    </source>
</evidence>
<dbReference type="Proteomes" id="UP000799324">
    <property type="component" value="Unassembled WGS sequence"/>
</dbReference>
<dbReference type="GO" id="GO:0004497">
    <property type="term" value="F:monooxygenase activity"/>
    <property type="evidence" value="ECO:0007669"/>
    <property type="project" value="UniProtKB-KW"/>
</dbReference>
<dbReference type="Pfam" id="PF00067">
    <property type="entry name" value="p450"/>
    <property type="match status" value="2"/>
</dbReference>
<evidence type="ECO:0000256" key="7">
    <source>
        <dbReference type="ARBA" id="ARBA00023033"/>
    </source>
</evidence>
<evidence type="ECO:0000313" key="11">
    <source>
        <dbReference type="Proteomes" id="UP000799324"/>
    </source>
</evidence>